<dbReference type="EMBL" id="QLYR01000002">
    <property type="protein sequence ID" value="RAQ29878.1"/>
    <property type="molecule type" value="Genomic_DNA"/>
</dbReference>
<dbReference type="PANTHER" id="PTHR22916:SF51">
    <property type="entry name" value="GLYCOSYLTRANSFERASE EPSH-RELATED"/>
    <property type="match status" value="1"/>
</dbReference>
<evidence type="ECO:0000256" key="2">
    <source>
        <dbReference type="ARBA" id="ARBA00022679"/>
    </source>
</evidence>
<proteinExistence type="predicted"/>
<dbReference type="Gene3D" id="3.90.550.10">
    <property type="entry name" value="Spore Coat Polysaccharide Biosynthesis Protein SpsA, Chain A"/>
    <property type="match status" value="1"/>
</dbReference>
<accession>A0A328UED3</accession>
<dbReference type="AlphaFoldDB" id="A0A328UED3"/>
<reference evidence="4 5" key="1">
    <citation type="submission" date="2018-06" db="EMBL/GenBank/DDBJ databases">
        <title>Noncontiguous genome sequence of Ruminococcaceae bacterium ASD2818.</title>
        <authorList>
            <person name="Chaplin A.V."/>
            <person name="Sokolova S.R."/>
            <person name="Kochetkova T.O."/>
            <person name="Goltsov A.Y."/>
            <person name="Trofimov D.Y."/>
            <person name="Efimov B.A."/>
        </authorList>
    </citation>
    <scope>NUCLEOTIDE SEQUENCE [LARGE SCALE GENOMIC DNA]</scope>
    <source>
        <strain evidence="4 5">ASD2818</strain>
    </source>
</reference>
<dbReference type="InterPro" id="IPR001173">
    <property type="entry name" value="Glyco_trans_2-like"/>
</dbReference>
<dbReference type="PANTHER" id="PTHR22916">
    <property type="entry name" value="GLYCOSYLTRANSFERASE"/>
    <property type="match status" value="1"/>
</dbReference>
<evidence type="ECO:0000259" key="3">
    <source>
        <dbReference type="Pfam" id="PF00535"/>
    </source>
</evidence>
<dbReference type="Pfam" id="PF00535">
    <property type="entry name" value="Glycos_transf_2"/>
    <property type="match status" value="1"/>
</dbReference>
<evidence type="ECO:0000313" key="5">
    <source>
        <dbReference type="Proteomes" id="UP000249377"/>
    </source>
</evidence>
<evidence type="ECO:0000256" key="1">
    <source>
        <dbReference type="ARBA" id="ARBA00022676"/>
    </source>
</evidence>
<gene>
    <name evidence="4" type="ORF">DPQ25_06215</name>
</gene>
<sequence>MPEITVIVPVYKVEPYLETCVNSILAQTFTDYEILLIDDGSPDSCGEICDAFEKKYPFIKAVHCENGGLSAARNVGITQAKGRYLSFIDSDDFIAPDMLETLYRLITDNQADISACGIMDCFGERKTLRCPAGQTIICDAEKGIRIILAGEKLSVNAVNKLYKKSLFDNIRFPVGKTSEDAFVMIKLFGLAATVAITTDPKYFYIHREDSITTKDYRPSDLAVIEAYEQNFQYIRKAYPSLEQQAEFRWLWSYWYILEKMVFSTKMEYDGDRKKIILFLRKKMGRVLRNPYFSKKRKLVALTLMINWNLYRRITLKQKSYRRKNI</sequence>
<protein>
    <submittedName>
        <fullName evidence="4">Glycosyltransferase family 2 protein</fullName>
    </submittedName>
</protein>
<keyword evidence="2 4" id="KW-0808">Transferase</keyword>
<organism evidence="4 5">
    <name type="scientific">Hydrogeniiclostridium mannosilyticum</name>
    <dbReference type="NCBI Taxonomy" id="2764322"/>
    <lineage>
        <taxon>Bacteria</taxon>
        <taxon>Bacillati</taxon>
        <taxon>Bacillota</taxon>
        <taxon>Clostridia</taxon>
        <taxon>Eubacteriales</taxon>
        <taxon>Acutalibacteraceae</taxon>
        <taxon>Hydrogeniiclostridium</taxon>
    </lineage>
</organism>
<dbReference type="CDD" id="cd00761">
    <property type="entry name" value="Glyco_tranf_GTA_type"/>
    <property type="match status" value="1"/>
</dbReference>
<feature type="domain" description="Glycosyltransferase 2-like" evidence="3">
    <location>
        <begin position="5"/>
        <end position="128"/>
    </location>
</feature>
<dbReference type="InterPro" id="IPR029044">
    <property type="entry name" value="Nucleotide-diphossugar_trans"/>
</dbReference>
<comment type="caution">
    <text evidence="4">The sequence shown here is derived from an EMBL/GenBank/DDBJ whole genome shotgun (WGS) entry which is preliminary data.</text>
</comment>
<dbReference type="Proteomes" id="UP000249377">
    <property type="component" value="Unassembled WGS sequence"/>
</dbReference>
<keyword evidence="5" id="KW-1185">Reference proteome</keyword>
<dbReference type="SUPFAM" id="SSF53448">
    <property type="entry name" value="Nucleotide-diphospho-sugar transferases"/>
    <property type="match status" value="1"/>
</dbReference>
<keyword evidence="1" id="KW-0328">Glycosyltransferase</keyword>
<evidence type="ECO:0000313" key="4">
    <source>
        <dbReference type="EMBL" id="RAQ29878.1"/>
    </source>
</evidence>
<dbReference type="RefSeq" id="WP_112332295.1">
    <property type="nucleotide sequence ID" value="NZ_QLYR01000002.1"/>
</dbReference>
<name>A0A328UED3_9FIRM</name>
<dbReference type="GO" id="GO:0016757">
    <property type="term" value="F:glycosyltransferase activity"/>
    <property type="evidence" value="ECO:0007669"/>
    <property type="project" value="UniProtKB-KW"/>
</dbReference>